<dbReference type="SUPFAM" id="SSF51556">
    <property type="entry name" value="Metallo-dependent hydrolases"/>
    <property type="match status" value="1"/>
</dbReference>
<reference evidence="10" key="1">
    <citation type="submission" date="2018-08" db="EMBL/GenBank/DDBJ databases">
        <title>Murine metabolic-syndrome-specific gut microbial biobank.</title>
        <authorList>
            <person name="Liu C."/>
        </authorList>
    </citation>
    <scope>NUCLEOTIDE SEQUENCE [LARGE SCALE GENOMIC DNA]</scope>
    <source>
        <strain evidence="10">Z82</strain>
    </source>
</reference>
<accession>A0A7C9JR70</accession>
<dbReference type="SUPFAM" id="SSF51338">
    <property type="entry name" value="Composite domain of metallo-dependent hydrolases"/>
    <property type="match status" value="1"/>
</dbReference>
<feature type="domain" description="Amidohydrolase-related" evidence="9">
    <location>
        <begin position="45"/>
        <end position="373"/>
    </location>
</feature>
<dbReference type="EMBL" id="QWKH01000010">
    <property type="protein sequence ID" value="NBI33957.1"/>
    <property type="molecule type" value="Genomic_DNA"/>
</dbReference>
<evidence type="ECO:0000256" key="1">
    <source>
        <dbReference type="ARBA" id="ARBA00010716"/>
    </source>
</evidence>
<dbReference type="EC" id="3.5.1.25" evidence="10"/>
<dbReference type="PANTHER" id="PTHR11113">
    <property type="entry name" value="N-ACETYLGLUCOSAMINE-6-PHOSPHATE DEACETYLASE"/>
    <property type="match status" value="1"/>
</dbReference>
<evidence type="ECO:0000256" key="5">
    <source>
        <dbReference type="PIRNR" id="PIRNR038994"/>
    </source>
</evidence>
<name>A0A7C9JR70_9BACT</name>
<evidence type="ECO:0000313" key="10">
    <source>
        <dbReference type="EMBL" id="NBI33957.1"/>
    </source>
</evidence>
<keyword evidence="2 8" id="KW-0479">Metal-binding</keyword>
<feature type="binding site" evidence="8">
    <location>
        <position position="209"/>
    </location>
    <ligand>
        <name>Zn(2+)</name>
        <dbReference type="ChEBI" id="CHEBI:29105"/>
    </ligand>
</feature>
<feature type="binding site" evidence="7">
    <location>
        <position position="134"/>
    </location>
    <ligand>
        <name>substrate</name>
    </ligand>
</feature>
<evidence type="ECO:0000259" key="9">
    <source>
        <dbReference type="Pfam" id="PF01979"/>
    </source>
</evidence>
<proteinExistence type="inferred from homology"/>
<dbReference type="Gene3D" id="2.30.40.10">
    <property type="entry name" value="Urease, subunit C, domain 1"/>
    <property type="match status" value="1"/>
</dbReference>
<dbReference type="GO" id="GO:0046872">
    <property type="term" value="F:metal ion binding"/>
    <property type="evidence" value="ECO:0007669"/>
    <property type="project" value="UniProtKB-KW"/>
</dbReference>
<dbReference type="NCBIfam" id="TIGR00221">
    <property type="entry name" value="nagA"/>
    <property type="match status" value="1"/>
</dbReference>
<protein>
    <submittedName>
        <fullName evidence="10">N-acetylglucosamine-6-phosphate deacetylase</fullName>
        <ecNumber evidence="10">3.5.1.25</ecNumber>
    </submittedName>
</protein>
<comment type="similarity">
    <text evidence="1 5">Belongs to the metallo-dependent hydrolases superfamily. NagA family.</text>
</comment>
<feature type="active site" description="Proton donor/acceptor" evidence="6">
    <location>
        <position position="267"/>
    </location>
</feature>
<evidence type="ECO:0000256" key="6">
    <source>
        <dbReference type="PIRSR" id="PIRSR038994-1"/>
    </source>
</evidence>
<dbReference type="Pfam" id="PF01979">
    <property type="entry name" value="Amidohydro_1"/>
    <property type="match status" value="1"/>
</dbReference>
<sequence length="374" mass="39710">MKAIKGGEVYGSKGFTPRDVYLKDGLVADRFPDAQGAVLDASGCYVIPGLVDIHFHGANMGDVSDGSMEGLHAMGSYEASRGVTAMCPATMTLPESVLTEALVTAAAYEPAWNESDLVGINMEGPFIAPTKVGAQNPEYVQVPSVEAFRRMQEASGGLIKLIDIAPEVDGADEFIEALHDDVRISLAHMSASYDDAAHAFDLGAKHLTHLFNAMDPMHHRKPGPIPAAAERDDVTAEIIADGVHIHPAMVRLAFKLFGDERMVLISDTLRAAGLADGVYDLGGQDVTVKGPVATIEAGNLAGSVSDLMRCLYVAVKDMDIPLHSAVKAATENPARCIGVDDRYGSLEPGHAADAVLLDKETLEIRAVVLRGRLL</sequence>
<evidence type="ECO:0000256" key="7">
    <source>
        <dbReference type="PIRSR" id="PIRSR038994-2"/>
    </source>
</evidence>
<comment type="caution">
    <text evidence="10">The sequence shown here is derived from an EMBL/GenBank/DDBJ whole genome shotgun (WGS) entry which is preliminary data.</text>
</comment>
<feature type="binding site" evidence="7">
    <location>
        <begin position="212"/>
        <end position="213"/>
    </location>
    <ligand>
        <name>substrate</name>
    </ligand>
</feature>
<dbReference type="Gene3D" id="3.20.20.140">
    <property type="entry name" value="Metal-dependent hydrolases"/>
    <property type="match status" value="1"/>
</dbReference>
<dbReference type="InterPro" id="IPR032466">
    <property type="entry name" value="Metal_Hydrolase"/>
</dbReference>
<dbReference type="InterPro" id="IPR011059">
    <property type="entry name" value="Metal-dep_hydrolase_composite"/>
</dbReference>
<dbReference type="PANTHER" id="PTHR11113:SF14">
    <property type="entry name" value="N-ACETYLGLUCOSAMINE-6-PHOSPHATE DEACETYLASE"/>
    <property type="match status" value="1"/>
</dbReference>
<gene>
    <name evidence="10" type="primary">nagA</name>
    <name evidence="10" type="ORF">D1639_02680</name>
</gene>
<comment type="cofactor">
    <cofactor evidence="8">
        <name>a divalent metal cation</name>
        <dbReference type="ChEBI" id="CHEBI:60240"/>
    </cofactor>
    <text evidence="8">Binds 1 divalent metal cation per subunit.</text>
</comment>
<feature type="binding site" evidence="7">
    <location>
        <begin position="300"/>
        <end position="302"/>
    </location>
    <ligand>
        <name>substrate</name>
    </ligand>
</feature>
<feature type="binding site" evidence="7">
    <location>
        <position position="244"/>
    </location>
    <ligand>
        <name>substrate</name>
    </ligand>
</feature>
<evidence type="ECO:0000256" key="4">
    <source>
        <dbReference type="ARBA" id="ARBA00023277"/>
    </source>
</evidence>
<dbReference type="GO" id="GO:0006046">
    <property type="term" value="P:N-acetylglucosamine catabolic process"/>
    <property type="evidence" value="ECO:0007669"/>
    <property type="project" value="TreeGrafter"/>
</dbReference>
<evidence type="ECO:0000256" key="2">
    <source>
        <dbReference type="ARBA" id="ARBA00022723"/>
    </source>
</evidence>
<dbReference type="AlphaFoldDB" id="A0A7C9JR70"/>
<dbReference type="InterPro" id="IPR003764">
    <property type="entry name" value="GlcNAc_6-P_deAcase"/>
</dbReference>
<dbReference type="CDD" id="cd00854">
    <property type="entry name" value="NagA"/>
    <property type="match status" value="1"/>
</dbReference>
<dbReference type="GO" id="GO:0008448">
    <property type="term" value="F:N-acetylglucosamine-6-phosphate deacetylase activity"/>
    <property type="evidence" value="ECO:0007669"/>
    <property type="project" value="UniProtKB-EC"/>
</dbReference>
<keyword evidence="4 5" id="KW-0119">Carbohydrate metabolism</keyword>
<feature type="binding site" evidence="8">
    <location>
        <position position="123"/>
    </location>
    <ligand>
        <name>Zn(2+)</name>
        <dbReference type="ChEBI" id="CHEBI:29105"/>
    </ligand>
</feature>
<dbReference type="PIRSF" id="PIRSF038994">
    <property type="entry name" value="NagA"/>
    <property type="match status" value="1"/>
</dbReference>
<keyword evidence="3 5" id="KW-0378">Hydrolase</keyword>
<dbReference type="InterPro" id="IPR006680">
    <property type="entry name" value="Amidohydro-rel"/>
</dbReference>
<feature type="binding site" evidence="7">
    <location>
        <position position="220"/>
    </location>
    <ligand>
        <name>substrate</name>
    </ligand>
</feature>
<evidence type="ECO:0000256" key="8">
    <source>
        <dbReference type="PIRSR" id="PIRSR038994-3"/>
    </source>
</evidence>
<organism evidence="10">
    <name type="scientific">Muribaculaceae bacterium Z82</name>
    <dbReference type="NCBI Taxonomy" id="2304548"/>
    <lineage>
        <taxon>Bacteria</taxon>
        <taxon>Pseudomonadati</taxon>
        <taxon>Bacteroidota</taxon>
        <taxon>Bacteroidia</taxon>
        <taxon>Bacteroidales</taxon>
        <taxon>Muribaculaceae</taxon>
    </lineage>
</organism>
<evidence type="ECO:0000256" key="3">
    <source>
        <dbReference type="ARBA" id="ARBA00022801"/>
    </source>
</evidence>
<feature type="binding site" evidence="8">
    <location>
        <position position="188"/>
    </location>
    <ligand>
        <name>Zn(2+)</name>
        <dbReference type="ChEBI" id="CHEBI:29105"/>
    </ligand>
</feature>